<organism evidence="1">
    <name type="scientific">uncultured marine virus</name>
    <dbReference type="NCBI Taxonomy" id="186617"/>
    <lineage>
        <taxon>Viruses</taxon>
        <taxon>environmental samples</taxon>
    </lineage>
</organism>
<name>A0A0F7L376_9VIRU</name>
<sequence>MRCTTRRSRCRTACGWFRASSRRCRSPFRHQEAAKTLHGNRGSRPFLDQAP</sequence>
<reference evidence="1" key="2">
    <citation type="submission" date="2015-03" db="EMBL/GenBank/DDBJ databases">
        <authorList>
            <person name="Chow C.-E.T."/>
            <person name="Winget D.M."/>
            <person name="White R.A.III."/>
            <person name="Hallam S.J."/>
            <person name="Suttle C.A."/>
        </authorList>
    </citation>
    <scope>NUCLEOTIDE SEQUENCE</scope>
    <source>
        <strain evidence="1">Anoxic3_1</strain>
    </source>
</reference>
<accession>A0A0F7L376</accession>
<dbReference type="EMBL" id="KR029577">
    <property type="protein sequence ID" value="AKH45887.1"/>
    <property type="molecule type" value="Genomic_DNA"/>
</dbReference>
<proteinExistence type="predicted"/>
<protein>
    <submittedName>
        <fullName evidence="1">Uncharacterized protein</fullName>
    </submittedName>
</protein>
<reference evidence="1" key="1">
    <citation type="journal article" date="2015" name="Front. Microbiol.">
        <title>Combining genomic sequencing methods to explore viral diversity and reveal potential virus-host interactions.</title>
        <authorList>
            <person name="Chow C.E."/>
            <person name="Winget D.M."/>
            <person name="White R.A.III."/>
            <person name="Hallam S.J."/>
            <person name="Suttle C.A."/>
        </authorList>
    </citation>
    <scope>NUCLEOTIDE SEQUENCE</scope>
    <source>
        <strain evidence="1">Anoxic3_1</strain>
    </source>
</reference>
<evidence type="ECO:0000313" key="1">
    <source>
        <dbReference type="EMBL" id="AKH45887.1"/>
    </source>
</evidence>